<protein>
    <recommendedName>
        <fullName evidence="3 8">Mediator of RNA polymerase II transcription subunit 7</fullName>
    </recommendedName>
</protein>
<evidence type="ECO:0000256" key="2">
    <source>
        <dbReference type="ARBA" id="ARBA00009994"/>
    </source>
</evidence>
<dbReference type="InterPro" id="IPR009244">
    <property type="entry name" value="Mediatior_Med7"/>
</dbReference>
<dbReference type="InterPro" id="IPR037212">
    <property type="entry name" value="Med7/Med21-like"/>
</dbReference>
<reference evidence="10 11" key="1">
    <citation type="journal article" date="2020" name="Elife">
        <title>Loss of centromere function drives karyotype evolution in closely related Malassezia species.</title>
        <authorList>
            <person name="Sankaranarayanan S.R."/>
            <person name="Ianiri G."/>
            <person name="Coelho M.A."/>
            <person name="Reza M.H."/>
            <person name="Thimmappa B.C."/>
            <person name="Ganguly P."/>
            <person name="Vadnala R.N."/>
            <person name="Sun S."/>
            <person name="Siddharthan R."/>
            <person name="Tellgren-Roth C."/>
            <person name="Dawson T.L."/>
            <person name="Heitman J."/>
            <person name="Sanyal K."/>
        </authorList>
    </citation>
    <scope>NUCLEOTIDE SEQUENCE [LARGE SCALE GENOMIC DNA]</scope>
    <source>
        <strain evidence="10">CBS14141</strain>
    </source>
</reference>
<comment type="subcellular location">
    <subcellularLocation>
        <location evidence="1 8">Nucleus</location>
    </subcellularLocation>
</comment>
<dbReference type="SUPFAM" id="SSF140718">
    <property type="entry name" value="Mediator hinge subcomplex-like"/>
    <property type="match status" value="1"/>
</dbReference>
<comment type="function">
    <text evidence="8">Component of the Mediator complex, a coactivator involved in the regulated transcription of nearly all RNA polymerase II-dependent genes. Mediator functions as a bridge to convey information from gene-specific regulatory proteins to the basal RNA polymerase II transcription machinery.</text>
</comment>
<keyword evidence="5 8" id="KW-0010">Activator</keyword>
<accession>A0ABY8EWC7</accession>
<gene>
    <name evidence="10" type="ORF">GLX27_003760</name>
</gene>
<organism evidence="10 11">
    <name type="scientific">Malassezia furfur</name>
    <name type="common">Pityriasis versicolor infection agent</name>
    <name type="synonym">Pityrosporum furfur</name>
    <dbReference type="NCBI Taxonomy" id="55194"/>
    <lineage>
        <taxon>Eukaryota</taxon>
        <taxon>Fungi</taxon>
        <taxon>Dikarya</taxon>
        <taxon>Basidiomycota</taxon>
        <taxon>Ustilaginomycotina</taxon>
        <taxon>Malasseziomycetes</taxon>
        <taxon>Malasseziales</taxon>
        <taxon>Malasseziaceae</taxon>
        <taxon>Malassezia</taxon>
    </lineage>
</organism>
<evidence type="ECO:0000313" key="10">
    <source>
        <dbReference type="EMBL" id="WFD49082.1"/>
    </source>
</evidence>
<comment type="subunit">
    <text evidence="8">Component of the Mediator complex.</text>
</comment>
<evidence type="ECO:0000256" key="7">
    <source>
        <dbReference type="ARBA" id="ARBA00023242"/>
    </source>
</evidence>
<evidence type="ECO:0000313" key="11">
    <source>
        <dbReference type="Proteomes" id="UP000818624"/>
    </source>
</evidence>
<dbReference type="Gene3D" id="6.10.140.200">
    <property type="match status" value="1"/>
</dbReference>
<evidence type="ECO:0000256" key="3">
    <source>
        <dbReference type="ARBA" id="ARBA00020631"/>
    </source>
</evidence>
<keyword evidence="6 8" id="KW-0804">Transcription</keyword>
<keyword evidence="4 8" id="KW-0805">Transcription regulation</keyword>
<evidence type="ECO:0000256" key="1">
    <source>
        <dbReference type="ARBA" id="ARBA00004123"/>
    </source>
</evidence>
<evidence type="ECO:0000256" key="4">
    <source>
        <dbReference type="ARBA" id="ARBA00023015"/>
    </source>
</evidence>
<proteinExistence type="inferred from homology"/>
<dbReference type="PANTHER" id="PTHR21428:SF11">
    <property type="entry name" value="MEDIATOR OF RNA POLYMERASE II TRANSCRIPTION SUBUNIT 7"/>
    <property type="match status" value="1"/>
</dbReference>
<evidence type="ECO:0000256" key="6">
    <source>
        <dbReference type="ARBA" id="ARBA00023163"/>
    </source>
</evidence>
<dbReference type="Proteomes" id="UP000818624">
    <property type="component" value="Chromosome 4"/>
</dbReference>
<sequence length="319" mass="33632">MADDAGGEPVGNTSVFPPPPAVYAQFTEENVLWRSVLHDELERAGLAHAYAAAAPDERRAMQTQLLTDACARGAHGAPMPALPDTDLHELEPPNVAWIEEDGGYQLFGQRWPIPEATPSLEALGIPRMFPDEPFDRSEALETLLRTLLLTYVQLTNDLLRPIQPFTPQTSAAHGDGAHDQAAPVGGGDAHGAAHGAVQAEPSEGAAQRGPPEGPAEGAAAASTAPAEGAASTEASASASASAPGPPAAPPTTTHIQDHLQHLETAVINFQFLVNQLRPVQASASLEQLLTAQVERRERQTQLVRDKCAAIRAEIARLSL</sequence>
<feature type="region of interest" description="Disordered" evidence="9">
    <location>
        <begin position="165"/>
        <end position="253"/>
    </location>
</feature>
<dbReference type="Pfam" id="PF05983">
    <property type="entry name" value="Med7"/>
    <property type="match status" value="2"/>
</dbReference>
<keyword evidence="11" id="KW-1185">Reference proteome</keyword>
<name>A0ABY8EWC7_MALFU</name>
<feature type="compositionally biased region" description="Low complexity" evidence="9">
    <location>
        <begin position="190"/>
        <end position="199"/>
    </location>
</feature>
<evidence type="ECO:0000256" key="8">
    <source>
        <dbReference type="RuleBase" id="RU364060"/>
    </source>
</evidence>
<evidence type="ECO:0000256" key="9">
    <source>
        <dbReference type="SAM" id="MobiDB-lite"/>
    </source>
</evidence>
<dbReference type="Gene3D" id="6.10.140.1520">
    <property type="match status" value="1"/>
</dbReference>
<dbReference type="EMBL" id="CP046237">
    <property type="protein sequence ID" value="WFD49082.1"/>
    <property type="molecule type" value="Genomic_DNA"/>
</dbReference>
<keyword evidence="7 8" id="KW-0539">Nucleus</keyword>
<feature type="compositionally biased region" description="Low complexity" evidence="9">
    <location>
        <begin position="171"/>
        <end position="183"/>
    </location>
</feature>
<evidence type="ECO:0000256" key="5">
    <source>
        <dbReference type="ARBA" id="ARBA00023159"/>
    </source>
</evidence>
<comment type="similarity">
    <text evidence="2 8">Belongs to the Mediator complex subunit 7 family.</text>
</comment>
<feature type="compositionally biased region" description="Low complexity" evidence="9">
    <location>
        <begin position="214"/>
        <end position="242"/>
    </location>
</feature>
<dbReference type="PANTHER" id="PTHR21428">
    <property type="entry name" value="MEDIATOR OF RNA POLYMERASE II TRANSCRIPTION SUBUNIT 7"/>
    <property type="match status" value="1"/>
</dbReference>
<dbReference type="InterPro" id="IPR044888">
    <property type="entry name" value="Mediatior_Med7_sf"/>
</dbReference>